<keyword evidence="3" id="KW-1185">Reference proteome</keyword>
<protein>
    <recommendedName>
        <fullName evidence="4">Polysaccharide chain length determinant N-terminal domain-containing protein</fullName>
    </recommendedName>
</protein>
<name>A0ABZ2TP87_9FLAO</name>
<feature type="transmembrane region" description="Helical" evidence="1">
    <location>
        <begin position="60"/>
        <end position="77"/>
    </location>
</feature>
<evidence type="ECO:0008006" key="4">
    <source>
        <dbReference type="Google" id="ProtNLM"/>
    </source>
</evidence>
<organism evidence="2 3">
    <name type="scientific">Polaribacter marinaquae</name>
    <dbReference type="NCBI Taxonomy" id="1642819"/>
    <lineage>
        <taxon>Bacteria</taxon>
        <taxon>Pseudomonadati</taxon>
        <taxon>Bacteroidota</taxon>
        <taxon>Flavobacteriia</taxon>
        <taxon>Flavobacteriales</taxon>
        <taxon>Flavobacteriaceae</taxon>
    </lineage>
</organism>
<keyword evidence="1" id="KW-0812">Transmembrane</keyword>
<evidence type="ECO:0000313" key="2">
    <source>
        <dbReference type="EMBL" id="WYW54951.1"/>
    </source>
</evidence>
<keyword evidence="1" id="KW-1133">Transmembrane helix</keyword>
<dbReference type="RefSeq" id="WP_340932184.1">
    <property type="nucleotide sequence ID" value="NZ_CP150496.1"/>
</dbReference>
<keyword evidence="1" id="KW-0472">Membrane</keyword>
<feature type="transmembrane region" description="Helical" evidence="1">
    <location>
        <begin position="34"/>
        <end position="54"/>
    </location>
</feature>
<evidence type="ECO:0000313" key="3">
    <source>
        <dbReference type="Proteomes" id="UP001491088"/>
    </source>
</evidence>
<proteinExistence type="predicted"/>
<dbReference type="Proteomes" id="UP001491088">
    <property type="component" value="Chromosome"/>
</dbReference>
<reference evidence="2 3" key="1">
    <citation type="submission" date="2024-03" db="EMBL/GenBank/DDBJ databases">
        <authorList>
            <person name="Cao K."/>
        </authorList>
    </citation>
    <scope>NUCLEOTIDE SEQUENCE [LARGE SCALE GENOMIC DNA]</scope>
    <source>
        <strain evidence="2 3">MCCC 1K00696</strain>
    </source>
</reference>
<sequence>MATNQQPNNQANNNEEEVDLGSLFVIIGRGFSKFFNFIGNIFKGIFHFFILILIFLRSNFLKIAIAAVIGFTVGLFLEVKKENTFGSTLLVEPNFESARQLYNNVNFYNDLVKQKDTSRIQNIFQIDKKSAGSLKKFEIEPIKNKSDIINSYDDFIKSVDTTTVKSYKFEDYKNSFEELDYKLHEITVIATKNDVFDKLSNVILESVTENKYFNRIKELTNENLNRTDSLLRQNLGQVDSLRRVYLQVMVEEAKKQSNGTSIDLGGEKRTTKELELFETNRKLNSELRSIVENKSKKYEVINVISDFQPIGYEIKGVTKNLGFQLAIVLSVLVILILLVLKLNTYLNTYKK</sequence>
<gene>
    <name evidence="2" type="ORF">WG950_10470</name>
</gene>
<feature type="transmembrane region" description="Helical" evidence="1">
    <location>
        <begin position="321"/>
        <end position="340"/>
    </location>
</feature>
<evidence type="ECO:0000256" key="1">
    <source>
        <dbReference type="SAM" id="Phobius"/>
    </source>
</evidence>
<dbReference type="EMBL" id="CP150496">
    <property type="protein sequence ID" value="WYW54951.1"/>
    <property type="molecule type" value="Genomic_DNA"/>
</dbReference>
<accession>A0ABZ2TP87</accession>